<dbReference type="PATRIC" id="fig|285983.3.peg.2008"/>
<dbReference type="GO" id="GO:0030420">
    <property type="term" value="P:establishment of competence for transformation"/>
    <property type="evidence" value="ECO:0007669"/>
    <property type="project" value="InterPro"/>
</dbReference>
<name>A0A0D6Z5W3_9BACI</name>
<dbReference type="InterPro" id="IPR016785">
    <property type="entry name" value="ComGD"/>
</dbReference>
<dbReference type="NCBIfam" id="NF040982">
    <property type="entry name" value="ComGD"/>
    <property type="match status" value="1"/>
</dbReference>
<evidence type="ECO:0000313" key="3">
    <source>
        <dbReference type="Proteomes" id="UP000032512"/>
    </source>
</evidence>
<comment type="caution">
    <text evidence="2">The sequence shown here is derived from an EMBL/GenBank/DDBJ whole genome shotgun (WGS) entry which is preliminary data.</text>
</comment>
<keyword evidence="1" id="KW-0812">Transmembrane</keyword>
<protein>
    <recommendedName>
        <fullName evidence="4">Type II secretion system protein</fullName>
    </recommendedName>
</protein>
<evidence type="ECO:0000313" key="2">
    <source>
        <dbReference type="EMBL" id="KIY21149.1"/>
    </source>
</evidence>
<dbReference type="OrthoDB" id="1653576at2"/>
<proteinExistence type="predicted"/>
<dbReference type="RefSeq" id="WP_044395247.1">
    <property type="nucleotide sequence ID" value="NZ_JXIQ01000124.1"/>
</dbReference>
<sequence length="150" mass="17459">MNGRLKNTGGFTMVEMIIVLSAFLMLSVTSVFLFAPQNDVLAKELFFNQLESDLLYSQQYAISHQEQVTVRFLPEYHAYYIRGTDYRAPYLIERYYSADVLVEQGTMKFLFHYMPDGNIDSFGSFYVTAGSKRFRMMILIGKGRFYVVEE</sequence>
<dbReference type="PIRSF" id="PIRSF021292">
    <property type="entry name" value="Competence_ComGD"/>
    <property type="match status" value="1"/>
</dbReference>
<keyword evidence="1" id="KW-1133">Transmembrane helix</keyword>
<keyword evidence="3" id="KW-1185">Reference proteome</keyword>
<evidence type="ECO:0000256" key="1">
    <source>
        <dbReference type="SAM" id="Phobius"/>
    </source>
</evidence>
<dbReference type="AlphaFoldDB" id="A0A0D6Z5W3"/>
<organism evidence="2 3">
    <name type="scientific">Mesobacillus subterraneus</name>
    <dbReference type="NCBI Taxonomy" id="285983"/>
    <lineage>
        <taxon>Bacteria</taxon>
        <taxon>Bacillati</taxon>
        <taxon>Bacillota</taxon>
        <taxon>Bacilli</taxon>
        <taxon>Bacillales</taxon>
        <taxon>Bacillaceae</taxon>
        <taxon>Mesobacillus</taxon>
    </lineage>
</organism>
<dbReference type="Proteomes" id="UP000032512">
    <property type="component" value="Unassembled WGS sequence"/>
</dbReference>
<gene>
    <name evidence="2" type="ORF">UB32_15375</name>
</gene>
<accession>A0A0D6Z5W3</accession>
<keyword evidence="1" id="KW-0472">Membrane</keyword>
<feature type="transmembrane region" description="Helical" evidence="1">
    <location>
        <begin position="12"/>
        <end position="35"/>
    </location>
</feature>
<reference evidence="2 3" key="1">
    <citation type="submission" date="2015-01" db="EMBL/GenBank/DDBJ databases">
        <title>Draft genome sequences of the supercritical CO2 tolerant bacteria Bacillus subterraneus MITOT1 and Bacillus cereus MIT0214.</title>
        <authorList>
            <person name="Peet K.C."/>
            <person name="Thompson J.R."/>
        </authorList>
    </citation>
    <scope>NUCLEOTIDE SEQUENCE [LARGE SCALE GENOMIC DNA]</scope>
    <source>
        <strain evidence="2 3">MITOT1</strain>
    </source>
</reference>
<evidence type="ECO:0008006" key="4">
    <source>
        <dbReference type="Google" id="ProtNLM"/>
    </source>
</evidence>
<dbReference type="EMBL" id="JXIQ01000124">
    <property type="protein sequence ID" value="KIY21149.1"/>
    <property type="molecule type" value="Genomic_DNA"/>
</dbReference>